<sequence length="259" mass="28347">MSLRRLVDEHEGAERALVLANRSQPEQIRALLAGMFAEQSVTVDEAAVEGVPEDTVLLLDGEGEVLAQSPLSAVSESLLFTNSDAFVTGSTSLEETNLPAVITGLEGVQFRLRGYPQSHKEKLLLIAVSRHIERTAWERGAGTHRASFQQLSRIVDEQGTQRVYRRLGESGVDTHVYGVDDDGGAERAAELGVTVHAGESADYRDSWFVVHRPPDAEQPEEPDPLALLAIQGDDGVWDGFFTSDPEQALAVDDYVRREL</sequence>
<evidence type="ECO:0000313" key="2">
    <source>
        <dbReference type="EMBL" id="MFD1525073.1"/>
    </source>
</evidence>
<evidence type="ECO:0000313" key="3">
    <source>
        <dbReference type="Proteomes" id="UP001597111"/>
    </source>
</evidence>
<dbReference type="EMBL" id="JBHUDH010000013">
    <property type="protein sequence ID" value="MFD1525073.1"/>
    <property type="molecule type" value="Genomic_DNA"/>
</dbReference>
<reference evidence="2 3" key="1">
    <citation type="journal article" date="2019" name="Int. J. Syst. Evol. Microbiol.">
        <title>The Global Catalogue of Microorganisms (GCM) 10K type strain sequencing project: providing services to taxonomists for standard genome sequencing and annotation.</title>
        <authorList>
            <consortium name="The Broad Institute Genomics Platform"/>
            <consortium name="The Broad Institute Genome Sequencing Center for Infectious Disease"/>
            <person name="Wu L."/>
            <person name="Ma J."/>
        </authorList>
    </citation>
    <scope>NUCLEOTIDE SEQUENCE [LARGE SCALE GENOMIC DNA]</scope>
    <source>
        <strain evidence="2 3">CGMCC 1.12285</strain>
    </source>
</reference>
<feature type="domain" description="DICT" evidence="1">
    <location>
        <begin position="118"/>
        <end position="214"/>
    </location>
</feature>
<comment type="caution">
    <text evidence="2">The sequence shown here is derived from an EMBL/GenBank/DDBJ whole genome shotgun (WGS) entry which is preliminary data.</text>
</comment>
<proteinExistence type="predicted"/>
<dbReference type="RefSeq" id="WP_379817954.1">
    <property type="nucleotide sequence ID" value="NZ_JBHUDH010000013.1"/>
</dbReference>
<dbReference type="Proteomes" id="UP001597111">
    <property type="component" value="Unassembled WGS sequence"/>
</dbReference>
<organism evidence="2 3">
    <name type="scientific">Halolamina salina</name>
    <dbReference type="NCBI Taxonomy" id="1220023"/>
    <lineage>
        <taxon>Archaea</taxon>
        <taxon>Methanobacteriati</taxon>
        <taxon>Methanobacteriota</taxon>
        <taxon>Stenosarchaea group</taxon>
        <taxon>Halobacteria</taxon>
        <taxon>Halobacteriales</taxon>
        <taxon>Haloferacaceae</taxon>
    </lineage>
</organism>
<dbReference type="Pfam" id="PF10069">
    <property type="entry name" value="DICT"/>
    <property type="match status" value="1"/>
</dbReference>
<gene>
    <name evidence="2" type="ORF">ACFR9S_01975</name>
</gene>
<accession>A0ABD6B2L3</accession>
<dbReference type="InterPro" id="IPR019278">
    <property type="entry name" value="DICT_dom"/>
</dbReference>
<protein>
    <submittedName>
        <fullName evidence="2">DICT sensory domain-containing protein</fullName>
    </submittedName>
</protein>
<name>A0ABD6B2L3_9EURY</name>
<keyword evidence="3" id="KW-1185">Reference proteome</keyword>
<dbReference type="AlphaFoldDB" id="A0ABD6B2L3"/>
<evidence type="ECO:0000259" key="1">
    <source>
        <dbReference type="Pfam" id="PF10069"/>
    </source>
</evidence>